<name>A0ABQ6N7Q1_9STRA</name>
<feature type="non-terminal residue" evidence="8">
    <location>
        <position position="1"/>
    </location>
</feature>
<comment type="similarity">
    <text evidence="2">Belongs to the CD36 family.</text>
</comment>
<organism evidence="8 9">
    <name type="scientific">Tetraparma gracilis</name>
    <dbReference type="NCBI Taxonomy" id="2962635"/>
    <lineage>
        <taxon>Eukaryota</taxon>
        <taxon>Sar</taxon>
        <taxon>Stramenopiles</taxon>
        <taxon>Ochrophyta</taxon>
        <taxon>Bolidophyceae</taxon>
        <taxon>Parmales</taxon>
        <taxon>Triparmaceae</taxon>
        <taxon>Tetraparma</taxon>
    </lineage>
</organism>
<dbReference type="PANTHER" id="PTHR11923:SF51">
    <property type="entry name" value="LYSOSOME MEMBRANE PROTEIN 2"/>
    <property type="match status" value="1"/>
</dbReference>
<evidence type="ECO:0000256" key="2">
    <source>
        <dbReference type="ARBA" id="ARBA00010532"/>
    </source>
</evidence>
<evidence type="ECO:0000256" key="5">
    <source>
        <dbReference type="ARBA" id="ARBA00023136"/>
    </source>
</evidence>
<evidence type="ECO:0000256" key="4">
    <source>
        <dbReference type="ARBA" id="ARBA00022989"/>
    </source>
</evidence>
<reference evidence="8 9" key="1">
    <citation type="journal article" date="2023" name="Commun. Biol.">
        <title>Genome analysis of Parmales, the sister group of diatoms, reveals the evolutionary specialization of diatoms from phago-mixotrophs to photoautotrophs.</title>
        <authorList>
            <person name="Ban H."/>
            <person name="Sato S."/>
            <person name="Yoshikawa S."/>
            <person name="Yamada K."/>
            <person name="Nakamura Y."/>
            <person name="Ichinomiya M."/>
            <person name="Sato N."/>
            <person name="Blanc-Mathieu R."/>
            <person name="Endo H."/>
            <person name="Kuwata A."/>
            <person name="Ogata H."/>
        </authorList>
    </citation>
    <scope>NUCLEOTIDE SEQUENCE [LARGE SCALE GENOMIC DNA]</scope>
</reference>
<comment type="subcellular location">
    <subcellularLocation>
        <location evidence="1">Membrane</location>
    </subcellularLocation>
</comment>
<dbReference type="Proteomes" id="UP001165060">
    <property type="component" value="Unassembled WGS sequence"/>
</dbReference>
<comment type="caution">
    <text evidence="8">The sequence shown here is derived from an EMBL/GenBank/DDBJ whole genome shotgun (WGS) entry which is preliminary data.</text>
</comment>
<evidence type="ECO:0000313" key="8">
    <source>
        <dbReference type="EMBL" id="GMI42030.1"/>
    </source>
</evidence>
<protein>
    <submittedName>
        <fullName evidence="8">Uncharacterized protein</fullName>
    </submittedName>
</protein>
<dbReference type="EMBL" id="BRYB01001045">
    <property type="protein sequence ID" value="GMI42030.1"/>
    <property type="molecule type" value="Genomic_DNA"/>
</dbReference>
<evidence type="ECO:0000256" key="3">
    <source>
        <dbReference type="ARBA" id="ARBA00022692"/>
    </source>
</evidence>
<sequence>PPPPPPHSYLFNVTDIDRMIGSGFKPSVTEVGPFGFIKNHFKYDVSFSAPAWGDKYSEFVTYKVYSYYTPAPWERDCHHMFFRMDKAKYSSQEADCADGGCDCVNDETEVNVINFKFFQMLEKWKPWGIIGLLSRDVFHEYDQAYTGPFVDSVRYSFLPDFMATVYEYRNSVFTVESVAELTTNLRTEYGDEWLIERFRGSHLDDKIPPEQCGDINVPIDKSIYCPVGSANFIFSVAKNFESTLTYTEAKIVLGLDPAFPNTSPFTGGTGGANFLRWFNAAVKMEIVRKPLVSWDFLGGDTAMFDAATEAWDSLLLECQTWDGADEERCENKILGVADLLFNVWSYSTHPKDKTHTEWRTAPLNSVSCDPLGNSCGWELGAYNTQGISNEVTRNFIDVTKSGAWNGLSLFKEDTLNDWKDVHDYCTAIKEGRPWDCPAMGTFVDLALDDTPQLLNNTYADNGDLEGWEKEEFQDMACNMAHFLFDGWGSDNEYMNQAVASWFNERWPEDDDMYGGKYTKDNLHMLGYAQWGNGIPTKLLLLVPSTTNIKRLGIWRFSKKGTQLVLSEYYSRALKWAYPTMFMNTTRSEQVLSALAEHSVEAYELRSHMVYAGTTYFGGTGTADYVGIEKGDILYTEENADGDFRLRDSGGALAEDHKFYDVSLFMNKQYNSSADYCEIVEQEYFTCDEQVTKYKQFWPTRCFEWQTLNTDPAFGIQCNEDRIWSNTHPYPKKVGNLLESIVTEVLKSEVLEKGMLTCGNANIIQEPNGIDEVDCSYGNGGMFIRAKARDIIFEGYTDPFTIKVMNMHFEMENRGYQIVCNDPVEISFAYDCAPIYDVQCGEEGFSVVKDDGTVLAKLLRNTREWYLPEIDLGPEYDPIDNPVFAVYPGQLWKRPDITPDTWLNDTETNAGYQSRTAVAAALGSVSAMPNFNATENVKWQKERSCENRYMGGPANLYPNCTIIMETGRGELENLGRIVEYYGNTTLQVSPEAPEANFTVNGNLLAEGAYNAYKPAVWEGLRKYDMEYRGRTEGLDYKGNKTLRALIPNENLQFELDNVQTFDGKNPVMHYWPPRYIFADNITKESKIDLIRYEPLEEAWEANRRLSDNKEFDYFGMPVRIPPGMSSTRTLSGFGTVVGTPHHIGNQLWGGKEVSQVKGLTPDTEKHRFHIDVEPISGNVMRIAKRLQYSVRVERGALMNKIISSQGRCQVPSAIFNPAGFGCFMYFPLLWYDDERVFEEAETMRFQETYLTVPKTLIDTTTITVAFSVFLCVLGAVVYFLQWKKWHSYKARIFLD</sequence>
<keyword evidence="6" id="KW-0325">Glycoprotein</keyword>
<keyword evidence="3 7" id="KW-0812">Transmembrane</keyword>
<evidence type="ECO:0000313" key="9">
    <source>
        <dbReference type="Proteomes" id="UP001165060"/>
    </source>
</evidence>
<feature type="transmembrane region" description="Helical" evidence="7">
    <location>
        <begin position="1261"/>
        <end position="1279"/>
    </location>
</feature>
<gene>
    <name evidence="8" type="ORF">TeGR_g13998</name>
</gene>
<evidence type="ECO:0000256" key="1">
    <source>
        <dbReference type="ARBA" id="ARBA00004370"/>
    </source>
</evidence>
<keyword evidence="5 7" id="KW-0472">Membrane</keyword>
<keyword evidence="9" id="KW-1185">Reference proteome</keyword>
<dbReference type="InterPro" id="IPR002159">
    <property type="entry name" value="CD36_fam"/>
</dbReference>
<evidence type="ECO:0000256" key="7">
    <source>
        <dbReference type="SAM" id="Phobius"/>
    </source>
</evidence>
<accession>A0ABQ6N7Q1</accession>
<dbReference type="PANTHER" id="PTHR11923">
    <property type="entry name" value="SCAVENGER RECEPTOR CLASS B TYPE-1 SR-B1"/>
    <property type="match status" value="1"/>
</dbReference>
<dbReference type="Pfam" id="PF01130">
    <property type="entry name" value="CD36"/>
    <property type="match status" value="1"/>
</dbReference>
<proteinExistence type="inferred from homology"/>
<keyword evidence="4 7" id="KW-1133">Transmembrane helix</keyword>
<evidence type="ECO:0000256" key="6">
    <source>
        <dbReference type="ARBA" id="ARBA00023180"/>
    </source>
</evidence>